<dbReference type="Proteomes" id="UP001626550">
    <property type="component" value="Unassembled WGS sequence"/>
</dbReference>
<comment type="caution">
    <text evidence="2">The sequence shown here is derived from an EMBL/GenBank/DDBJ whole genome shotgun (WGS) entry which is preliminary data.</text>
</comment>
<keyword evidence="3" id="KW-1185">Reference proteome</keyword>
<dbReference type="EMBL" id="JBJKFK010000291">
    <property type="protein sequence ID" value="KAL3318069.1"/>
    <property type="molecule type" value="Genomic_DNA"/>
</dbReference>
<feature type="compositionally biased region" description="Polar residues" evidence="1">
    <location>
        <begin position="245"/>
        <end position="261"/>
    </location>
</feature>
<dbReference type="AlphaFoldDB" id="A0ABD2QEV9"/>
<organism evidence="2 3">
    <name type="scientific">Cichlidogyrus casuarinus</name>
    <dbReference type="NCBI Taxonomy" id="1844966"/>
    <lineage>
        <taxon>Eukaryota</taxon>
        <taxon>Metazoa</taxon>
        <taxon>Spiralia</taxon>
        <taxon>Lophotrochozoa</taxon>
        <taxon>Platyhelminthes</taxon>
        <taxon>Monogenea</taxon>
        <taxon>Monopisthocotylea</taxon>
        <taxon>Dactylogyridea</taxon>
        <taxon>Ancyrocephalidae</taxon>
        <taxon>Cichlidogyrus</taxon>
    </lineage>
</organism>
<evidence type="ECO:0000313" key="2">
    <source>
        <dbReference type="EMBL" id="KAL3318069.1"/>
    </source>
</evidence>
<feature type="region of interest" description="Disordered" evidence="1">
    <location>
        <begin position="220"/>
        <end position="261"/>
    </location>
</feature>
<protein>
    <submittedName>
        <fullName evidence="2">Kallmann syndrome 1 sequence</fullName>
    </submittedName>
</protein>
<name>A0ABD2QEV9_9PLAT</name>
<sequence>MLLQPASEYRIGDLKPGINYRVLVSAVYRVDMHDYSSVPATLFFSTDLSMRGQRVDLDRAASADKCSCDLAAPRNNVLKEPVYFEKNELTAKLGIDVTSIFANLMSYPRQQPTLSRRPFTLEWAARACIENPSSSSMNVNAREGKIPLPGYMLNDYLLRPLQFQCHYEVTVYPEEEATYQTGFRRSHRARNAETPFRNVYKGCFCTPSCQEVRIKGNFRPANCPKSSESETPTPPIDLRYELQPGQASTSRRPRDPSNSADSFDATISWDIASTSLNSKLIGYRIVWGPRIYEPIEKDMYGYGINPRLDPSKTESKVITAVSFYIRCIWYYP</sequence>
<accession>A0ABD2QEV9</accession>
<evidence type="ECO:0000256" key="1">
    <source>
        <dbReference type="SAM" id="MobiDB-lite"/>
    </source>
</evidence>
<proteinExistence type="predicted"/>
<reference evidence="2 3" key="1">
    <citation type="submission" date="2024-11" db="EMBL/GenBank/DDBJ databases">
        <title>Adaptive evolution of stress response genes in parasites aligns with host niche diversity.</title>
        <authorList>
            <person name="Hahn C."/>
            <person name="Resl P."/>
        </authorList>
    </citation>
    <scope>NUCLEOTIDE SEQUENCE [LARGE SCALE GENOMIC DNA]</scope>
    <source>
        <strain evidence="2">EGGRZ-B1_66</strain>
        <tissue evidence="2">Body</tissue>
    </source>
</reference>
<gene>
    <name evidence="2" type="primary">KAL1_2</name>
    <name evidence="2" type="ORF">Ciccas_003267</name>
</gene>
<evidence type="ECO:0000313" key="3">
    <source>
        <dbReference type="Proteomes" id="UP001626550"/>
    </source>
</evidence>